<dbReference type="InterPro" id="IPR049492">
    <property type="entry name" value="BD-FAE-like_dom"/>
</dbReference>
<feature type="coiled-coil region" evidence="2">
    <location>
        <begin position="69"/>
        <end position="96"/>
    </location>
</feature>
<name>A0A502EFT2_9MYCO</name>
<organism evidence="4 5">
    <name type="scientific">Mycolicibacterium hodleri</name>
    <dbReference type="NCBI Taxonomy" id="49897"/>
    <lineage>
        <taxon>Bacteria</taxon>
        <taxon>Bacillati</taxon>
        <taxon>Actinomycetota</taxon>
        <taxon>Actinomycetes</taxon>
        <taxon>Mycobacteriales</taxon>
        <taxon>Mycobacteriaceae</taxon>
        <taxon>Mycolicibacterium</taxon>
    </lineage>
</organism>
<dbReference type="PANTHER" id="PTHR48081">
    <property type="entry name" value="AB HYDROLASE SUPERFAMILY PROTEIN C4A8.06C"/>
    <property type="match status" value="1"/>
</dbReference>
<evidence type="ECO:0000259" key="3">
    <source>
        <dbReference type="Pfam" id="PF20434"/>
    </source>
</evidence>
<proteinExistence type="predicted"/>
<keyword evidence="2" id="KW-0175">Coiled coil</keyword>
<gene>
    <name evidence="4" type="ORF">EAH80_01050</name>
</gene>
<dbReference type="Proteomes" id="UP000320095">
    <property type="component" value="Unassembled WGS sequence"/>
</dbReference>
<dbReference type="AlphaFoldDB" id="A0A502EFT2"/>
<dbReference type="PANTHER" id="PTHR48081:SF33">
    <property type="entry name" value="KYNURENINE FORMAMIDASE"/>
    <property type="match status" value="1"/>
</dbReference>
<accession>A0A502EFT2</accession>
<reference evidence="4 5" key="1">
    <citation type="journal article" date="2019" name="Environ. Microbiol.">
        <title>Species interactions and distinct microbial communities in high Arctic permafrost affected cryosols are associated with the CH4 and CO2 gas fluxes.</title>
        <authorList>
            <person name="Altshuler I."/>
            <person name="Hamel J."/>
            <person name="Turney S."/>
            <person name="Magnuson E."/>
            <person name="Levesque R."/>
            <person name="Greer C."/>
            <person name="Whyte L.G."/>
        </authorList>
    </citation>
    <scope>NUCLEOTIDE SEQUENCE [LARGE SCALE GENOMIC DNA]</scope>
    <source>
        <strain evidence="4 5">S5.20</strain>
    </source>
</reference>
<comment type="caution">
    <text evidence="4">The sequence shown here is derived from an EMBL/GenBank/DDBJ whole genome shotgun (WGS) entry which is preliminary data.</text>
</comment>
<keyword evidence="1 4" id="KW-0378">Hydrolase</keyword>
<evidence type="ECO:0000256" key="1">
    <source>
        <dbReference type="ARBA" id="ARBA00022801"/>
    </source>
</evidence>
<dbReference type="GO" id="GO:0016787">
    <property type="term" value="F:hydrolase activity"/>
    <property type="evidence" value="ECO:0007669"/>
    <property type="project" value="UniProtKB-KW"/>
</dbReference>
<evidence type="ECO:0000313" key="4">
    <source>
        <dbReference type="EMBL" id="TPG36583.1"/>
    </source>
</evidence>
<dbReference type="OrthoDB" id="9803828at2"/>
<evidence type="ECO:0000256" key="2">
    <source>
        <dbReference type="SAM" id="Coils"/>
    </source>
</evidence>
<sequence length="412" mass="45946">MDLTRYAVQSRSSICSRVRWFRHARAMDYVVAAGDSYASIPLVGRHLEPFGALAAVGALGYRHAPEMMSAAWRKRLARETLELRQLERRRTHTQAEEALRGVIPDADLDINWPRAERTAPMWKAAEHRRRHLYRRGVRYGDAPTQVLDVWRRKELPDGPVPVLVFVPGGAWIHGGRILQGYALMSHLAELGWICLSVEYRVAPHHPWPRHIQDVKAAIAWARANVDHVGGDRNFVAIAGTSAGGHLAALAGLTPSDPTFETELTAGADTSVDAVVGIYGRYDWEDQSTPDRKRFIEFLESVVVKRRITRHPDIYRAASPIARVHRDAPPFMVVHGTADGLIPVAQAQEFVEKLRATSTQPVAYLELRGAHHGFDMTDGARTASAATAIGLFLNAIHRDRTVHPVEYAGHARR</sequence>
<protein>
    <submittedName>
        <fullName evidence="4">Alpha/beta hydrolase</fullName>
    </submittedName>
</protein>
<dbReference type="Pfam" id="PF20434">
    <property type="entry name" value="BD-FAE"/>
    <property type="match status" value="1"/>
</dbReference>
<dbReference type="SUPFAM" id="SSF53474">
    <property type="entry name" value="alpha/beta-Hydrolases"/>
    <property type="match status" value="1"/>
</dbReference>
<feature type="domain" description="BD-FAE-like" evidence="3">
    <location>
        <begin position="157"/>
        <end position="353"/>
    </location>
</feature>
<dbReference type="InterPro" id="IPR029058">
    <property type="entry name" value="AB_hydrolase_fold"/>
</dbReference>
<dbReference type="InterPro" id="IPR050300">
    <property type="entry name" value="GDXG_lipolytic_enzyme"/>
</dbReference>
<evidence type="ECO:0000313" key="5">
    <source>
        <dbReference type="Proteomes" id="UP000320095"/>
    </source>
</evidence>
<dbReference type="EMBL" id="RCZG01000001">
    <property type="protein sequence ID" value="TPG36583.1"/>
    <property type="molecule type" value="Genomic_DNA"/>
</dbReference>
<dbReference type="Gene3D" id="3.40.50.1820">
    <property type="entry name" value="alpha/beta hydrolase"/>
    <property type="match status" value="1"/>
</dbReference>
<dbReference type="RefSeq" id="WP_140687295.1">
    <property type="nucleotide sequence ID" value="NZ_RCZG01000001.1"/>
</dbReference>
<keyword evidence="5" id="KW-1185">Reference proteome</keyword>